<feature type="region of interest" description="Disordered" evidence="1">
    <location>
        <begin position="54"/>
        <end position="92"/>
    </location>
</feature>
<reference evidence="2 3" key="1">
    <citation type="journal article" date="2022" name="Nat. Ecol. Evol.">
        <title>A masculinizing supergene underlies an exaggerated male reproductive morph in a spider.</title>
        <authorList>
            <person name="Hendrickx F."/>
            <person name="De Corte Z."/>
            <person name="Sonet G."/>
            <person name="Van Belleghem S.M."/>
            <person name="Kostlbacher S."/>
            <person name="Vangestel C."/>
        </authorList>
    </citation>
    <scope>NUCLEOTIDE SEQUENCE [LARGE SCALE GENOMIC DNA]</scope>
    <source>
        <strain evidence="2">W744_W776</strain>
    </source>
</reference>
<organism evidence="2 3">
    <name type="scientific">Oedothorax gibbosus</name>
    <dbReference type="NCBI Taxonomy" id="931172"/>
    <lineage>
        <taxon>Eukaryota</taxon>
        <taxon>Metazoa</taxon>
        <taxon>Ecdysozoa</taxon>
        <taxon>Arthropoda</taxon>
        <taxon>Chelicerata</taxon>
        <taxon>Arachnida</taxon>
        <taxon>Araneae</taxon>
        <taxon>Araneomorphae</taxon>
        <taxon>Entelegynae</taxon>
        <taxon>Araneoidea</taxon>
        <taxon>Linyphiidae</taxon>
        <taxon>Erigoninae</taxon>
        <taxon>Oedothorax</taxon>
    </lineage>
</organism>
<evidence type="ECO:0000256" key="1">
    <source>
        <dbReference type="SAM" id="MobiDB-lite"/>
    </source>
</evidence>
<name>A0AAV6THM7_9ARAC</name>
<evidence type="ECO:0000313" key="3">
    <source>
        <dbReference type="Proteomes" id="UP000827092"/>
    </source>
</evidence>
<gene>
    <name evidence="2" type="ORF">JTE90_001832</name>
</gene>
<sequence length="92" mass="9986">MFLRFGRRLASERIFHPLGAGLTMFNCVHMENPFSKLKGVKFSLGFALKPRSAPVGVPGGSRPDLKPHATATPQSLRVKNPHEGSSAVAARF</sequence>
<dbReference type="Proteomes" id="UP000827092">
    <property type="component" value="Unassembled WGS sequence"/>
</dbReference>
<dbReference type="AlphaFoldDB" id="A0AAV6THM7"/>
<evidence type="ECO:0000313" key="2">
    <source>
        <dbReference type="EMBL" id="KAG8171357.1"/>
    </source>
</evidence>
<comment type="caution">
    <text evidence="2">The sequence shown here is derived from an EMBL/GenBank/DDBJ whole genome shotgun (WGS) entry which is preliminary data.</text>
</comment>
<protein>
    <submittedName>
        <fullName evidence="2">Uncharacterized protein</fullName>
    </submittedName>
</protein>
<keyword evidence="3" id="KW-1185">Reference proteome</keyword>
<accession>A0AAV6THM7</accession>
<dbReference type="EMBL" id="JAFNEN010004097">
    <property type="protein sequence ID" value="KAG8171357.1"/>
    <property type="molecule type" value="Genomic_DNA"/>
</dbReference>
<proteinExistence type="predicted"/>